<reference evidence="1 2" key="1">
    <citation type="submission" date="2016-10" db="EMBL/GenBank/DDBJ databases">
        <authorList>
            <person name="de Groot N.N."/>
        </authorList>
    </citation>
    <scope>NUCLEOTIDE SEQUENCE [LARGE SCALE GENOMIC DNA]</scope>
    <source>
        <strain>GEY</strain>
        <strain evidence="2">DSM 9560</strain>
    </source>
</reference>
<evidence type="ECO:0008006" key="3">
    <source>
        <dbReference type="Google" id="ProtNLM"/>
    </source>
</evidence>
<evidence type="ECO:0000313" key="2">
    <source>
        <dbReference type="Proteomes" id="UP000199513"/>
    </source>
</evidence>
<proteinExistence type="predicted"/>
<protein>
    <recommendedName>
        <fullName evidence="3">Lipoprotein</fullName>
    </recommendedName>
</protein>
<dbReference type="RefSeq" id="WP_091540920.1">
    <property type="nucleotide sequence ID" value="NZ_FONY01000006.1"/>
</dbReference>
<dbReference type="Proteomes" id="UP000199513">
    <property type="component" value="Unassembled WGS sequence"/>
</dbReference>
<dbReference type="AlphaFoldDB" id="A0A1I2D4K6"/>
<dbReference type="EMBL" id="FONY01000006">
    <property type="protein sequence ID" value="SFE74910.1"/>
    <property type="molecule type" value="Genomic_DNA"/>
</dbReference>
<keyword evidence="2" id="KW-1185">Reference proteome</keyword>
<gene>
    <name evidence="1" type="ORF">SAMN04488541_100642</name>
</gene>
<sequence length="204" mass="24138">MKKLFYFSLCLLLAVACKQTDVAPQEETPKNKVSITFGNIKHGDWIQIDDLTQLPHLLDTMRIRFFDDGSAFFRSSYPQLFPMEYLEDYLWISQRWGIGAIFDKWSPSPEVVTGMPAYSLYYHLVHVRRNSRFYERAFNDDSSKIIYKVTFKAFAERAYFELYKNERMLIDNFKELSTIIIERLDGKPIKIQTSEGYDAKIEYQ</sequence>
<organism evidence="1 2">
    <name type="scientific">Thermoflexibacter ruber</name>
    <dbReference type="NCBI Taxonomy" id="1003"/>
    <lineage>
        <taxon>Bacteria</taxon>
        <taxon>Pseudomonadati</taxon>
        <taxon>Bacteroidota</taxon>
        <taxon>Cytophagia</taxon>
        <taxon>Cytophagales</taxon>
        <taxon>Thermoflexibacteraceae</taxon>
        <taxon>Thermoflexibacter</taxon>
    </lineage>
</organism>
<name>A0A1I2D4K6_9BACT</name>
<evidence type="ECO:0000313" key="1">
    <source>
        <dbReference type="EMBL" id="SFE74910.1"/>
    </source>
</evidence>
<dbReference type="PROSITE" id="PS51257">
    <property type="entry name" value="PROKAR_LIPOPROTEIN"/>
    <property type="match status" value="1"/>
</dbReference>
<dbReference type="STRING" id="1003.SAMN04488541_100642"/>
<accession>A0A1I2D4K6</accession>